<sequence>MAASQFGRPDAFLSEEELLRFRTLTGILALTNNIDDSSSGQTNIISTEDPKGQLYRKLAEFTDLLVRHNEVVAVLPSDRKGGLLRAIEMSHDENNESDDEREDEREEEEEEDGTGPAVMFGGNPRDEDKGKTRSSNPRRVTLHTEITMANPLPIEDYVGHWLIERTTGRLKIRGFPQTDVSFSEHGATIVDLARKTYLTSTDEEWKKAYLKFSGYVLTASCAKINGRIARGDTTKRKFLGYLKRTGAQLSEEVPASSSIPLEPVSGHLFSTKQTYIIKQIIQHLKWMDISLGDLSDWDKALEREKPIHYDKEGRLVFQTLLALTMTALVDAARELSSEKRSAQLYKCEHLSEWEEDPRSETFALFAEKLNWRASTLSLWMGLFVSLKSALRALIKDHLAFLQKAYIIKGFVKRSAEHPPSETSFPRPQFAASTSFYHDLEPSSDPTEDLTEELIEGVAHTDLDKENYVGEWEGIDANVTQNEWGKAALAYMDLISLHQVAITGLSRRRRPTSADDVKKVFLQKSRFEHIRCYQDDKDREWIPIENLLMDFEVRSGERLTTRQIALVTDWIRYHNFGKVKAGTLRKTSSFSGTFHCETIIISLHLLAKNREDLVQNSADTTSAAGPELPSKPVTDRFLPAIEILPVSKRCCPACDALVAYLEFNQEELIRYPGSHSTWTAAALPPWIPKQAGLDVIEAANSKFRQRVRKIIETQQRREAAMAEGKLRKSSSPASSTGTSPAHDLDDEEPQFVDRVAPIPALKHARDASGDYSKKKAKPDENS</sequence>
<feature type="region of interest" description="Disordered" evidence="1">
    <location>
        <begin position="714"/>
        <end position="781"/>
    </location>
</feature>
<accession>A0A6A6XV25</accession>
<evidence type="ECO:0000256" key="1">
    <source>
        <dbReference type="SAM" id="MobiDB-lite"/>
    </source>
</evidence>
<feature type="compositionally biased region" description="Low complexity" evidence="1">
    <location>
        <begin position="728"/>
        <end position="740"/>
    </location>
</feature>
<keyword evidence="3" id="KW-1185">Reference proteome</keyword>
<evidence type="ECO:0000313" key="2">
    <source>
        <dbReference type="EMBL" id="KAF2799895.1"/>
    </source>
</evidence>
<feature type="compositionally biased region" description="Basic and acidic residues" evidence="1">
    <location>
        <begin position="714"/>
        <end position="725"/>
    </location>
</feature>
<organism evidence="2 3">
    <name type="scientific">Melanomma pulvis-pyrius CBS 109.77</name>
    <dbReference type="NCBI Taxonomy" id="1314802"/>
    <lineage>
        <taxon>Eukaryota</taxon>
        <taxon>Fungi</taxon>
        <taxon>Dikarya</taxon>
        <taxon>Ascomycota</taxon>
        <taxon>Pezizomycotina</taxon>
        <taxon>Dothideomycetes</taxon>
        <taxon>Pleosporomycetidae</taxon>
        <taxon>Pleosporales</taxon>
        <taxon>Melanommataceae</taxon>
        <taxon>Melanomma</taxon>
    </lineage>
</organism>
<dbReference type="Proteomes" id="UP000799757">
    <property type="component" value="Unassembled WGS sequence"/>
</dbReference>
<proteinExistence type="predicted"/>
<evidence type="ECO:0000313" key="3">
    <source>
        <dbReference type="Proteomes" id="UP000799757"/>
    </source>
</evidence>
<feature type="region of interest" description="Disordered" evidence="1">
    <location>
        <begin position="88"/>
        <end position="136"/>
    </location>
</feature>
<dbReference type="OrthoDB" id="3799875at2759"/>
<dbReference type="AlphaFoldDB" id="A0A6A6XV25"/>
<feature type="compositionally biased region" description="Acidic residues" evidence="1">
    <location>
        <begin position="95"/>
        <end position="113"/>
    </location>
</feature>
<dbReference type="EMBL" id="MU001756">
    <property type="protein sequence ID" value="KAF2799895.1"/>
    <property type="molecule type" value="Genomic_DNA"/>
</dbReference>
<feature type="compositionally biased region" description="Basic and acidic residues" evidence="1">
    <location>
        <begin position="762"/>
        <end position="781"/>
    </location>
</feature>
<name>A0A6A6XV25_9PLEO</name>
<protein>
    <submittedName>
        <fullName evidence="2">Uncharacterized protein</fullName>
    </submittedName>
</protein>
<gene>
    <name evidence="2" type="ORF">K505DRAFT_320840</name>
</gene>
<reference evidence="2" key="1">
    <citation type="journal article" date="2020" name="Stud. Mycol.">
        <title>101 Dothideomycetes genomes: a test case for predicting lifestyles and emergence of pathogens.</title>
        <authorList>
            <person name="Haridas S."/>
            <person name="Albert R."/>
            <person name="Binder M."/>
            <person name="Bloem J."/>
            <person name="Labutti K."/>
            <person name="Salamov A."/>
            <person name="Andreopoulos B."/>
            <person name="Baker S."/>
            <person name="Barry K."/>
            <person name="Bills G."/>
            <person name="Bluhm B."/>
            <person name="Cannon C."/>
            <person name="Castanera R."/>
            <person name="Culley D."/>
            <person name="Daum C."/>
            <person name="Ezra D."/>
            <person name="Gonzalez J."/>
            <person name="Henrissat B."/>
            <person name="Kuo A."/>
            <person name="Liang C."/>
            <person name="Lipzen A."/>
            <person name="Lutzoni F."/>
            <person name="Magnuson J."/>
            <person name="Mondo S."/>
            <person name="Nolan M."/>
            <person name="Ohm R."/>
            <person name="Pangilinan J."/>
            <person name="Park H.-J."/>
            <person name="Ramirez L."/>
            <person name="Alfaro M."/>
            <person name="Sun H."/>
            <person name="Tritt A."/>
            <person name="Yoshinaga Y."/>
            <person name="Zwiers L.-H."/>
            <person name="Turgeon B."/>
            <person name="Goodwin S."/>
            <person name="Spatafora J."/>
            <person name="Crous P."/>
            <person name="Grigoriev I."/>
        </authorList>
    </citation>
    <scope>NUCLEOTIDE SEQUENCE</scope>
    <source>
        <strain evidence="2">CBS 109.77</strain>
    </source>
</reference>